<dbReference type="InParanoid" id="A0A2P5FIH7"/>
<evidence type="ECO:0000313" key="1">
    <source>
        <dbReference type="EMBL" id="PON97573.1"/>
    </source>
</evidence>
<comment type="caution">
    <text evidence="1">The sequence shown here is derived from an EMBL/GenBank/DDBJ whole genome shotgun (WGS) entry which is preliminary data.</text>
</comment>
<sequence length="62" mass="7344">IEEIKTYKRKWRLFFIENNLSGSSNLGLNGFHPGTETQNSFTQRLQVGDIKIRLYNLEMKLR</sequence>
<organism evidence="1 2">
    <name type="scientific">Trema orientale</name>
    <name type="common">Charcoal tree</name>
    <name type="synonym">Celtis orientalis</name>
    <dbReference type="NCBI Taxonomy" id="63057"/>
    <lineage>
        <taxon>Eukaryota</taxon>
        <taxon>Viridiplantae</taxon>
        <taxon>Streptophyta</taxon>
        <taxon>Embryophyta</taxon>
        <taxon>Tracheophyta</taxon>
        <taxon>Spermatophyta</taxon>
        <taxon>Magnoliopsida</taxon>
        <taxon>eudicotyledons</taxon>
        <taxon>Gunneridae</taxon>
        <taxon>Pentapetalae</taxon>
        <taxon>rosids</taxon>
        <taxon>fabids</taxon>
        <taxon>Rosales</taxon>
        <taxon>Cannabaceae</taxon>
        <taxon>Trema</taxon>
    </lineage>
</organism>
<dbReference type="OrthoDB" id="10459745at2759"/>
<dbReference type="Proteomes" id="UP000237000">
    <property type="component" value="Unassembled WGS sequence"/>
</dbReference>
<dbReference type="AlphaFoldDB" id="A0A2P5FIH7"/>
<keyword evidence="2" id="KW-1185">Reference proteome</keyword>
<protein>
    <submittedName>
        <fullName evidence="1">Uncharacterized protein</fullName>
    </submittedName>
</protein>
<dbReference type="EMBL" id="JXTC01000030">
    <property type="protein sequence ID" value="PON97573.1"/>
    <property type="molecule type" value="Genomic_DNA"/>
</dbReference>
<evidence type="ECO:0000313" key="2">
    <source>
        <dbReference type="Proteomes" id="UP000237000"/>
    </source>
</evidence>
<gene>
    <name evidence="1" type="ORF">TorRG33x02_064830</name>
</gene>
<accession>A0A2P5FIH7</accession>
<name>A0A2P5FIH7_TREOI</name>
<feature type="non-terminal residue" evidence="1">
    <location>
        <position position="1"/>
    </location>
</feature>
<reference evidence="2" key="1">
    <citation type="submission" date="2016-06" db="EMBL/GenBank/DDBJ databases">
        <title>Parallel loss of symbiosis genes in relatives of nitrogen-fixing non-legume Parasponia.</title>
        <authorList>
            <person name="Van Velzen R."/>
            <person name="Holmer R."/>
            <person name="Bu F."/>
            <person name="Rutten L."/>
            <person name="Van Zeijl A."/>
            <person name="Liu W."/>
            <person name="Santuari L."/>
            <person name="Cao Q."/>
            <person name="Sharma T."/>
            <person name="Shen D."/>
            <person name="Roswanjaya Y."/>
            <person name="Wardhani T."/>
            <person name="Kalhor M.S."/>
            <person name="Jansen J."/>
            <person name="Van den Hoogen J."/>
            <person name="Gungor B."/>
            <person name="Hartog M."/>
            <person name="Hontelez J."/>
            <person name="Verver J."/>
            <person name="Yang W.-C."/>
            <person name="Schijlen E."/>
            <person name="Repin R."/>
            <person name="Schilthuizen M."/>
            <person name="Schranz E."/>
            <person name="Heidstra R."/>
            <person name="Miyata K."/>
            <person name="Fedorova E."/>
            <person name="Kohlen W."/>
            <person name="Bisseling T."/>
            <person name="Smit S."/>
            <person name="Geurts R."/>
        </authorList>
    </citation>
    <scope>NUCLEOTIDE SEQUENCE [LARGE SCALE GENOMIC DNA]</scope>
    <source>
        <strain evidence="2">cv. RG33-2</strain>
    </source>
</reference>
<proteinExistence type="predicted"/>